<organism evidence="2 3">
    <name type="scientific">Danionella cerebrum</name>
    <dbReference type="NCBI Taxonomy" id="2873325"/>
    <lineage>
        <taxon>Eukaryota</taxon>
        <taxon>Metazoa</taxon>
        <taxon>Chordata</taxon>
        <taxon>Craniata</taxon>
        <taxon>Vertebrata</taxon>
        <taxon>Euteleostomi</taxon>
        <taxon>Actinopterygii</taxon>
        <taxon>Neopterygii</taxon>
        <taxon>Teleostei</taxon>
        <taxon>Ostariophysi</taxon>
        <taxon>Cypriniformes</taxon>
        <taxon>Danionidae</taxon>
        <taxon>Danioninae</taxon>
        <taxon>Danionella</taxon>
    </lineage>
</organism>
<dbReference type="Proteomes" id="UP000316079">
    <property type="component" value="Unassembled WGS sequence"/>
</dbReference>
<evidence type="ECO:0000313" key="3">
    <source>
        <dbReference type="Proteomes" id="UP000316079"/>
    </source>
</evidence>
<protein>
    <submittedName>
        <fullName evidence="2">Uncharacterized protein</fullName>
    </submittedName>
</protein>
<dbReference type="PANTHER" id="PTHR45532:SF1">
    <property type="entry name" value="WD REPEAT-CONTAINING PROTEIN 97"/>
    <property type="match status" value="1"/>
</dbReference>
<name>A0A553RNW4_9TELE</name>
<dbReference type="AlphaFoldDB" id="A0A553RNW4"/>
<feature type="region of interest" description="Disordered" evidence="1">
    <location>
        <begin position="186"/>
        <end position="225"/>
    </location>
</feature>
<dbReference type="STRING" id="623744.A0A553RNW4"/>
<dbReference type="PANTHER" id="PTHR45532">
    <property type="entry name" value="WD REPEAT-CONTAINING PROTEIN 97"/>
    <property type="match status" value="1"/>
</dbReference>
<comment type="caution">
    <text evidence="2">The sequence shown here is derived from an EMBL/GenBank/DDBJ whole genome shotgun (WGS) entry which is preliminary data.</text>
</comment>
<accession>A0A553RNW4</accession>
<dbReference type="OrthoDB" id="6262491at2759"/>
<reference evidence="2 3" key="1">
    <citation type="journal article" date="2019" name="Sci. Data">
        <title>Hybrid genome assembly and annotation of Danionella translucida.</title>
        <authorList>
            <person name="Kadobianskyi M."/>
            <person name="Schulze L."/>
            <person name="Schuelke M."/>
            <person name="Judkewitz B."/>
        </authorList>
    </citation>
    <scope>NUCLEOTIDE SEQUENCE [LARGE SCALE GENOMIC DNA]</scope>
    <source>
        <strain evidence="2 3">Bolton</strain>
    </source>
</reference>
<dbReference type="EMBL" id="SRMA01003065">
    <property type="protein sequence ID" value="TRZ03873.1"/>
    <property type="molecule type" value="Genomic_DNA"/>
</dbReference>
<proteinExistence type="predicted"/>
<feature type="region of interest" description="Disordered" evidence="1">
    <location>
        <begin position="469"/>
        <end position="491"/>
    </location>
</feature>
<evidence type="ECO:0000313" key="2">
    <source>
        <dbReference type="EMBL" id="TRZ03873.1"/>
    </source>
</evidence>
<keyword evidence="3" id="KW-1185">Reference proteome</keyword>
<gene>
    <name evidence="2" type="ORF">DNTS_027891</name>
</gene>
<sequence>MENRLLRVLQLNSVLECLSYCEESGDLLLGIAGNLYRIPHKHLLPTESRTQDWDELSELPKMWSSRLECRASHNAKMLGPENIAENKYPELGALMERHKDLESLLKGEVDCKKKGRHTQQMKVEAFSNYLHLIYREPPKIRDKLVEMASWLNKDGEEGKDDTQTAPIAECKWRRTRPIQPAKKLKHLPPIKRPTPPMAPPPDPMPPSPPPTPCVPNTPPKPTRLPHTPITPSNPPAFLRQFLGEDWFLKIFPDPSCISSSVSPREFCSLLCDFMVSCSMTQKQSVLKALLMLLQQQVLDNEALCNRLHVCLQSCVHKHMSMEQQLFVSELLNLMAQLSPNSSVTIVELLAMLADKDRDLKTLALSVLKMLGVEEAELWLSPEVEFWTTSEQQLKSMRDKASHWLNTWTKKYKEHRKCLRSKTRMSPVEVLKYFCSVQRCKQKTEDDRNDAVLPPSGSFKSSAPTVALSTHADGFYTPPPPTNEPCHTLSFPLPPGLSEAQKALTTQIFLP</sequence>
<feature type="compositionally biased region" description="Pro residues" evidence="1">
    <location>
        <begin position="190"/>
        <end position="222"/>
    </location>
</feature>
<evidence type="ECO:0000256" key="1">
    <source>
        <dbReference type="SAM" id="MobiDB-lite"/>
    </source>
</evidence>